<dbReference type="Pfam" id="PF08022">
    <property type="entry name" value="FAD_binding_8"/>
    <property type="match status" value="1"/>
</dbReference>
<gene>
    <name evidence="12" type="ORF">M501DRAFT_990179</name>
</gene>
<evidence type="ECO:0000256" key="10">
    <source>
        <dbReference type="SAM" id="SignalP"/>
    </source>
</evidence>
<feature type="domain" description="FAD-binding FR-type" evidence="11">
    <location>
        <begin position="413"/>
        <end position="568"/>
    </location>
</feature>
<keyword evidence="3 9" id="KW-0812">Transmembrane</keyword>
<comment type="caution">
    <text evidence="12">The sequence shown here is derived from an EMBL/GenBank/DDBJ whole genome shotgun (WGS) entry which is preliminary data.</text>
</comment>
<evidence type="ECO:0000256" key="9">
    <source>
        <dbReference type="SAM" id="Phobius"/>
    </source>
</evidence>
<evidence type="ECO:0000256" key="4">
    <source>
        <dbReference type="ARBA" id="ARBA00022989"/>
    </source>
</evidence>
<evidence type="ECO:0000256" key="6">
    <source>
        <dbReference type="ARBA" id="ARBA00023136"/>
    </source>
</evidence>
<dbReference type="Pfam" id="PF01794">
    <property type="entry name" value="Ferric_reduct"/>
    <property type="match status" value="1"/>
</dbReference>
<keyword evidence="10" id="KW-0732">Signal</keyword>
<feature type="transmembrane region" description="Helical" evidence="9">
    <location>
        <begin position="276"/>
        <end position="299"/>
    </location>
</feature>
<sequence length="688" mass="76627">MKLFSLIFLCLSSSAAGAFTGMGGPLQEPACAYACRNILSGAPLSCTPPMDHSHGHGHSMPPVTSPACRAGDDAYLTSLAYCINTKCPQDIPIWQFERFWSEPQTTGDAAVPAKWDYRTALDHVKGLPNVTWAMGNTLNNTMLVNDTFWGIQNRFIPVLDWNSTLLFRYSLIILIVGFATPIAITWLSKLPIVSELVEKLHPYVVWPSTIGSYHVRPLPFLLGNPPTLGQAFYIVGFVILNIILSCVGYTTAQPHPWGYNKRGEILAYAGYRTGEFAFALLPLLILFAGRNNILLWLTNWSHSTFILLHRWVSRLFALHTILHSIFLLAARIQSGTYSADVKLPYWQWGIAGTVFVCVMLVFSVLWMRRLSYEVFLIGHIILAVLVVVTSWYHLILRFYYPGNHEYWLYAAAAVWVFDRVIRVLRIVKNGVRRATVTKVGPNHVRIEIPGIRFSGKPGYHGYVYFPTLTVFRPWENHPFSVNSTPLLGSYTRNLALSSPSNSISESSGKHEVAKSGATAQETHSAIAVPSTSGVTLYVRKSTGMTHYLQKHAKLLTLLDGPYPNNPPDTVLNTDRLLLIGGGIGITGLLGFIHAHYNVKLAWSVKPSTEAVVHDLDPILKSVTDREIRIGERLDVDRLLRQEAQAGYKRVGVVVCGPGSLCDDVRAIVSSLARHEKTIFELEVDAFSW</sequence>
<dbReference type="SUPFAM" id="SSF52343">
    <property type="entry name" value="Ferredoxin reductase-like, C-terminal NADP-linked domain"/>
    <property type="match status" value="1"/>
</dbReference>
<keyword evidence="13" id="KW-1185">Reference proteome</keyword>
<dbReference type="SFLD" id="SFLDG01168">
    <property type="entry name" value="Ferric_reductase_subgroup_(FRE"/>
    <property type="match status" value="1"/>
</dbReference>
<feature type="transmembrane region" description="Helical" evidence="9">
    <location>
        <begin position="406"/>
        <end position="424"/>
    </location>
</feature>
<evidence type="ECO:0000256" key="3">
    <source>
        <dbReference type="ARBA" id="ARBA00022692"/>
    </source>
</evidence>
<feature type="signal peptide" evidence="10">
    <location>
        <begin position="1"/>
        <end position="17"/>
    </location>
</feature>
<dbReference type="OrthoDB" id="167398at2759"/>
<dbReference type="InterPro" id="IPR013130">
    <property type="entry name" value="Fe3_Rdtase_TM_dom"/>
</dbReference>
<dbReference type="Proteomes" id="UP000799429">
    <property type="component" value="Unassembled WGS sequence"/>
</dbReference>
<keyword evidence="2" id="KW-0813">Transport</keyword>
<keyword evidence="4 9" id="KW-1133">Transmembrane helix</keyword>
<dbReference type="PANTHER" id="PTHR32361">
    <property type="entry name" value="FERRIC/CUPRIC REDUCTASE TRANSMEMBRANE COMPONENT"/>
    <property type="match status" value="1"/>
</dbReference>
<comment type="subcellular location">
    <subcellularLocation>
        <location evidence="1">Membrane</location>
        <topology evidence="1">Multi-pass membrane protein</topology>
    </subcellularLocation>
</comment>
<dbReference type="PROSITE" id="PS51384">
    <property type="entry name" value="FAD_FR"/>
    <property type="match status" value="1"/>
</dbReference>
<feature type="region of interest" description="Disordered" evidence="8">
    <location>
        <begin position="501"/>
        <end position="522"/>
    </location>
</feature>
<protein>
    <submittedName>
        <fullName evidence="12">Ferric reductase transmembrane component 4</fullName>
    </submittedName>
</protein>
<evidence type="ECO:0000256" key="8">
    <source>
        <dbReference type="SAM" id="MobiDB-lite"/>
    </source>
</evidence>
<accession>A0A9P4VQA1</accession>
<evidence type="ECO:0000313" key="12">
    <source>
        <dbReference type="EMBL" id="KAF2841706.1"/>
    </source>
</evidence>
<evidence type="ECO:0000259" key="11">
    <source>
        <dbReference type="PROSITE" id="PS51384"/>
    </source>
</evidence>
<keyword evidence="6 9" id="KW-0472">Membrane</keyword>
<organism evidence="12 13">
    <name type="scientific">Patellaria atrata CBS 101060</name>
    <dbReference type="NCBI Taxonomy" id="1346257"/>
    <lineage>
        <taxon>Eukaryota</taxon>
        <taxon>Fungi</taxon>
        <taxon>Dikarya</taxon>
        <taxon>Ascomycota</taxon>
        <taxon>Pezizomycotina</taxon>
        <taxon>Dothideomycetes</taxon>
        <taxon>Dothideomycetes incertae sedis</taxon>
        <taxon>Patellariales</taxon>
        <taxon>Patellariaceae</taxon>
        <taxon>Patellaria</taxon>
    </lineage>
</organism>
<dbReference type="GO" id="GO:0006826">
    <property type="term" value="P:iron ion transport"/>
    <property type="evidence" value="ECO:0007669"/>
    <property type="project" value="TreeGrafter"/>
</dbReference>
<evidence type="ECO:0000256" key="7">
    <source>
        <dbReference type="ARBA" id="ARBA00023180"/>
    </source>
</evidence>
<proteinExistence type="predicted"/>
<feature type="transmembrane region" description="Helical" evidence="9">
    <location>
        <begin position="345"/>
        <end position="367"/>
    </location>
</feature>
<feature type="transmembrane region" description="Helical" evidence="9">
    <location>
        <begin position="576"/>
        <end position="596"/>
    </location>
</feature>
<feature type="transmembrane region" description="Helical" evidence="9">
    <location>
        <begin position="231"/>
        <end position="252"/>
    </location>
</feature>
<dbReference type="GO" id="GO:0000293">
    <property type="term" value="F:ferric-chelate reductase activity"/>
    <property type="evidence" value="ECO:0007669"/>
    <property type="project" value="TreeGrafter"/>
</dbReference>
<dbReference type="InterPro" id="IPR039261">
    <property type="entry name" value="FNR_nucleotide-bd"/>
</dbReference>
<feature type="transmembrane region" description="Helical" evidence="9">
    <location>
        <begin position="374"/>
        <end position="394"/>
    </location>
</feature>
<dbReference type="SFLD" id="SFLDS00052">
    <property type="entry name" value="Ferric_Reductase_Domain"/>
    <property type="match status" value="1"/>
</dbReference>
<dbReference type="GO" id="GO:0006879">
    <property type="term" value="P:intracellular iron ion homeostasis"/>
    <property type="evidence" value="ECO:0007669"/>
    <property type="project" value="TreeGrafter"/>
</dbReference>
<feature type="transmembrane region" description="Helical" evidence="9">
    <location>
        <begin position="311"/>
        <end position="333"/>
    </location>
</feature>
<dbReference type="GO" id="GO:0015677">
    <property type="term" value="P:copper ion import"/>
    <property type="evidence" value="ECO:0007669"/>
    <property type="project" value="TreeGrafter"/>
</dbReference>
<dbReference type="InterPro" id="IPR013112">
    <property type="entry name" value="FAD-bd_8"/>
</dbReference>
<dbReference type="InterPro" id="IPR017927">
    <property type="entry name" value="FAD-bd_FR_type"/>
</dbReference>
<evidence type="ECO:0000256" key="2">
    <source>
        <dbReference type="ARBA" id="ARBA00022448"/>
    </source>
</evidence>
<keyword evidence="5" id="KW-0406">Ion transport</keyword>
<dbReference type="InterPro" id="IPR051410">
    <property type="entry name" value="Ferric/Cupric_Reductase"/>
</dbReference>
<evidence type="ECO:0000313" key="13">
    <source>
        <dbReference type="Proteomes" id="UP000799429"/>
    </source>
</evidence>
<dbReference type="PANTHER" id="PTHR32361:SF9">
    <property type="entry name" value="FERRIC REDUCTASE TRANSMEMBRANE COMPONENT 3-RELATED"/>
    <property type="match status" value="1"/>
</dbReference>
<name>A0A9P4VQA1_9PEZI</name>
<keyword evidence="7" id="KW-0325">Glycoprotein</keyword>
<dbReference type="GO" id="GO:0005886">
    <property type="term" value="C:plasma membrane"/>
    <property type="evidence" value="ECO:0007669"/>
    <property type="project" value="TreeGrafter"/>
</dbReference>
<evidence type="ECO:0000256" key="1">
    <source>
        <dbReference type="ARBA" id="ARBA00004141"/>
    </source>
</evidence>
<evidence type="ECO:0000256" key="5">
    <source>
        <dbReference type="ARBA" id="ARBA00023065"/>
    </source>
</evidence>
<dbReference type="Gene3D" id="3.40.50.80">
    <property type="entry name" value="Nucleotide-binding domain of ferredoxin-NADP reductase (FNR) module"/>
    <property type="match status" value="1"/>
</dbReference>
<reference evidence="12" key="1">
    <citation type="journal article" date="2020" name="Stud. Mycol.">
        <title>101 Dothideomycetes genomes: a test case for predicting lifestyles and emergence of pathogens.</title>
        <authorList>
            <person name="Haridas S."/>
            <person name="Albert R."/>
            <person name="Binder M."/>
            <person name="Bloem J."/>
            <person name="Labutti K."/>
            <person name="Salamov A."/>
            <person name="Andreopoulos B."/>
            <person name="Baker S."/>
            <person name="Barry K."/>
            <person name="Bills G."/>
            <person name="Bluhm B."/>
            <person name="Cannon C."/>
            <person name="Castanera R."/>
            <person name="Culley D."/>
            <person name="Daum C."/>
            <person name="Ezra D."/>
            <person name="Gonzalez J."/>
            <person name="Henrissat B."/>
            <person name="Kuo A."/>
            <person name="Liang C."/>
            <person name="Lipzen A."/>
            <person name="Lutzoni F."/>
            <person name="Magnuson J."/>
            <person name="Mondo S."/>
            <person name="Nolan M."/>
            <person name="Ohm R."/>
            <person name="Pangilinan J."/>
            <person name="Park H.-J."/>
            <person name="Ramirez L."/>
            <person name="Alfaro M."/>
            <person name="Sun H."/>
            <person name="Tritt A."/>
            <person name="Yoshinaga Y."/>
            <person name="Zwiers L.-H."/>
            <person name="Turgeon B."/>
            <person name="Goodwin S."/>
            <person name="Spatafora J."/>
            <person name="Crous P."/>
            <person name="Grigoriev I."/>
        </authorList>
    </citation>
    <scope>NUCLEOTIDE SEQUENCE</scope>
    <source>
        <strain evidence="12">CBS 101060</strain>
    </source>
</reference>
<dbReference type="EMBL" id="MU006091">
    <property type="protein sequence ID" value="KAF2841706.1"/>
    <property type="molecule type" value="Genomic_DNA"/>
</dbReference>
<dbReference type="AlphaFoldDB" id="A0A9P4VQA1"/>
<feature type="chain" id="PRO_5040134247" evidence="10">
    <location>
        <begin position="18"/>
        <end position="688"/>
    </location>
</feature>
<feature type="transmembrane region" description="Helical" evidence="9">
    <location>
        <begin position="166"/>
        <end position="187"/>
    </location>
</feature>